<evidence type="ECO:0000256" key="2">
    <source>
        <dbReference type="SAM" id="MobiDB-lite"/>
    </source>
</evidence>
<keyword evidence="4" id="KW-1185">Reference proteome</keyword>
<dbReference type="RefSeq" id="XP_008091543.1">
    <property type="nucleotide sequence ID" value="XM_008093352.1"/>
</dbReference>
<dbReference type="HOGENOM" id="CLU_860551_0_0_1"/>
<name>E3Q909_COLGM</name>
<feature type="region of interest" description="Disordered" evidence="2">
    <location>
        <begin position="200"/>
        <end position="239"/>
    </location>
</feature>
<gene>
    <name evidence="3" type="ORF">GLRG_02018</name>
</gene>
<feature type="compositionally biased region" description="Basic and acidic residues" evidence="2">
    <location>
        <begin position="200"/>
        <end position="211"/>
    </location>
</feature>
<protein>
    <submittedName>
        <fullName evidence="3">Uncharacterized protein</fullName>
    </submittedName>
</protein>
<dbReference type="OrthoDB" id="4848083at2759"/>
<evidence type="ECO:0000313" key="3">
    <source>
        <dbReference type="EMBL" id="EFQ27523.1"/>
    </source>
</evidence>
<reference evidence="4" key="1">
    <citation type="journal article" date="2012" name="Nat. Genet.">
        <title>Lifestyle transitions in plant pathogenic Colletotrichum fungi deciphered by genome and transcriptome analyses.</title>
        <authorList>
            <person name="O'Connell R.J."/>
            <person name="Thon M.R."/>
            <person name="Hacquard S."/>
            <person name="Amyotte S.G."/>
            <person name="Kleemann J."/>
            <person name="Torres M.F."/>
            <person name="Damm U."/>
            <person name="Buiate E.A."/>
            <person name="Epstein L."/>
            <person name="Alkan N."/>
            <person name="Altmueller J."/>
            <person name="Alvarado-Balderrama L."/>
            <person name="Bauser C.A."/>
            <person name="Becker C."/>
            <person name="Birren B.W."/>
            <person name="Chen Z."/>
            <person name="Choi J."/>
            <person name="Crouch J.A."/>
            <person name="Duvick J.P."/>
            <person name="Farman M.A."/>
            <person name="Gan P."/>
            <person name="Heiman D."/>
            <person name="Henrissat B."/>
            <person name="Howard R.J."/>
            <person name="Kabbage M."/>
            <person name="Koch C."/>
            <person name="Kracher B."/>
            <person name="Kubo Y."/>
            <person name="Law A.D."/>
            <person name="Lebrun M.-H."/>
            <person name="Lee Y.-H."/>
            <person name="Miyara I."/>
            <person name="Moore N."/>
            <person name="Neumann U."/>
            <person name="Nordstroem K."/>
            <person name="Panaccione D.G."/>
            <person name="Panstruga R."/>
            <person name="Place M."/>
            <person name="Proctor R.H."/>
            <person name="Prusky D."/>
            <person name="Rech G."/>
            <person name="Reinhardt R."/>
            <person name="Rollins J.A."/>
            <person name="Rounsley S."/>
            <person name="Schardl C.L."/>
            <person name="Schwartz D.C."/>
            <person name="Shenoy N."/>
            <person name="Shirasu K."/>
            <person name="Sikhakolli U.R."/>
            <person name="Stueber K."/>
            <person name="Sukno S.A."/>
            <person name="Sweigard J.A."/>
            <person name="Takano Y."/>
            <person name="Takahara H."/>
            <person name="Trail F."/>
            <person name="van der Does H.C."/>
            <person name="Voll L.M."/>
            <person name="Will I."/>
            <person name="Young S."/>
            <person name="Zeng Q."/>
            <person name="Zhang J."/>
            <person name="Zhou S."/>
            <person name="Dickman M.B."/>
            <person name="Schulze-Lefert P."/>
            <person name="Ver Loren van Themaat E."/>
            <person name="Ma L.-J."/>
            <person name="Vaillancourt L.J."/>
        </authorList>
    </citation>
    <scope>NUCLEOTIDE SEQUENCE [LARGE SCALE GENOMIC DNA]</scope>
    <source>
        <strain evidence="4">M1.001 / M2 / FGSC 10212</strain>
    </source>
</reference>
<feature type="compositionally biased region" description="Basic and acidic residues" evidence="2">
    <location>
        <begin position="218"/>
        <end position="239"/>
    </location>
</feature>
<organism evidence="4">
    <name type="scientific">Colletotrichum graminicola (strain M1.001 / M2 / FGSC 10212)</name>
    <name type="common">Maize anthracnose fungus</name>
    <name type="synonym">Glomerella graminicola</name>
    <dbReference type="NCBI Taxonomy" id="645133"/>
    <lineage>
        <taxon>Eukaryota</taxon>
        <taxon>Fungi</taxon>
        <taxon>Dikarya</taxon>
        <taxon>Ascomycota</taxon>
        <taxon>Pezizomycotina</taxon>
        <taxon>Sordariomycetes</taxon>
        <taxon>Hypocreomycetidae</taxon>
        <taxon>Glomerellales</taxon>
        <taxon>Glomerellaceae</taxon>
        <taxon>Colletotrichum</taxon>
        <taxon>Colletotrichum graminicola species complex</taxon>
    </lineage>
</organism>
<keyword evidence="1" id="KW-0175">Coiled coil</keyword>
<feature type="coiled-coil region" evidence="1">
    <location>
        <begin position="279"/>
        <end position="310"/>
    </location>
</feature>
<dbReference type="VEuPathDB" id="FungiDB:GLRG_02018"/>
<evidence type="ECO:0000313" key="4">
    <source>
        <dbReference type="Proteomes" id="UP000008782"/>
    </source>
</evidence>
<dbReference type="GeneID" id="24407383"/>
<proteinExistence type="predicted"/>
<dbReference type="AlphaFoldDB" id="E3Q909"/>
<dbReference type="Proteomes" id="UP000008782">
    <property type="component" value="Unassembled WGS sequence"/>
</dbReference>
<dbReference type="EMBL" id="GG697337">
    <property type="protein sequence ID" value="EFQ27523.1"/>
    <property type="molecule type" value="Genomic_DNA"/>
</dbReference>
<accession>E3Q909</accession>
<dbReference type="eggNOG" id="ENOG502T4NX">
    <property type="taxonomic scope" value="Eukaryota"/>
</dbReference>
<evidence type="ECO:0000256" key="1">
    <source>
        <dbReference type="SAM" id="Coils"/>
    </source>
</evidence>
<sequence>MDTQSPPISIARTACKAGSAKSVSWATPTLSRLAGKFSYHKTSSSAQAEPVIEFQPTFPAQGSLAHGRRQQEDVETLSFDDNDYDLIDRNDDLVPEDEGDDKYDQCDYEGEMDSFQDETLKAESDDLLDSLDELFYSVVPRLILTTPEGETITGDDIPEGEKCHYSKEYRTLQQRWLDNLADSLVPGNWKRLRDWNLPEKTPRERHRAEEKKRKRQREKAESQRRRREADAAERARELQNEQAGRYLDVEKRHQGEQSWTWYPDVDIRKLVENLVETLLEKLIEKMVRKNEEAVRKLQQFTDELSAIEARERDRLESWGRVQA</sequence>